<gene>
    <name evidence="12" type="ORF">SAMN05444515_10291</name>
</gene>
<evidence type="ECO:0000256" key="9">
    <source>
        <dbReference type="SAM" id="Phobius"/>
    </source>
</evidence>
<dbReference type="PRINTS" id="PR00603">
    <property type="entry name" value="CYTOCHROMEC1"/>
</dbReference>
<keyword evidence="4 8" id="KW-0479">Metal-binding</keyword>
<protein>
    <submittedName>
        <fullName evidence="12">Ubiquinol-cytochrome c reductase cytochrome c1 subunit</fullName>
    </submittedName>
</protein>
<dbReference type="PANTHER" id="PTHR10266">
    <property type="entry name" value="CYTOCHROME C1"/>
    <property type="match status" value="1"/>
</dbReference>
<evidence type="ECO:0000256" key="2">
    <source>
        <dbReference type="ARBA" id="ARBA00022617"/>
    </source>
</evidence>
<dbReference type="AlphaFoldDB" id="A0A1H7HBP4"/>
<keyword evidence="13" id="KW-1185">Reference proteome</keyword>
<keyword evidence="5 9" id="KW-1133">Transmembrane helix</keyword>
<proteinExistence type="predicted"/>
<dbReference type="Gene3D" id="1.20.5.100">
    <property type="entry name" value="Cytochrome c1, transmembrane anchor, C-terminal"/>
    <property type="match status" value="1"/>
</dbReference>
<feature type="binding site" description="covalent" evidence="8">
    <location>
        <position position="53"/>
    </location>
    <ligand>
        <name>heme c</name>
        <dbReference type="ChEBI" id="CHEBI:61717"/>
    </ligand>
</feature>
<comment type="subcellular location">
    <subcellularLocation>
        <location evidence="1">Membrane</location>
    </subcellularLocation>
</comment>
<feature type="signal peptide" evidence="10">
    <location>
        <begin position="1"/>
        <end position="22"/>
    </location>
</feature>
<feature type="transmembrane region" description="Helical" evidence="9">
    <location>
        <begin position="218"/>
        <end position="236"/>
    </location>
</feature>
<name>A0A1H7HBP4_9GAMM</name>
<dbReference type="Proteomes" id="UP000199256">
    <property type="component" value="Unassembled WGS sequence"/>
</dbReference>
<dbReference type="RefSeq" id="WP_090250773.1">
    <property type="nucleotide sequence ID" value="NZ_FOAA01000002.1"/>
</dbReference>
<dbReference type="Pfam" id="PF02167">
    <property type="entry name" value="Cytochrom_C1"/>
    <property type="match status" value="1"/>
</dbReference>
<feature type="chain" id="PRO_5011720331" evidence="10">
    <location>
        <begin position="23"/>
        <end position="245"/>
    </location>
</feature>
<evidence type="ECO:0000256" key="4">
    <source>
        <dbReference type="ARBA" id="ARBA00022723"/>
    </source>
</evidence>
<dbReference type="Gene3D" id="1.10.760.10">
    <property type="entry name" value="Cytochrome c-like domain"/>
    <property type="match status" value="1"/>
</dbReference>
<evidence type="ECO:0000256" key="6">
    <source>
        <dbReference type="ARBA" id="ARBA00023004"/>
    </source>
</evidence>
<dbReference type="GO" id="GO:0020037">
    <property type="term" value="F:heme binding"/>
    <property type="evidence" value="ECO:0007669"/>
    <property type="project" value="InterPro"/>
</dbReference>
<dbReference type="InterPro" id="IPR009056">
    <property type="entry name" value="Cyt_c-like_dom"/>
</dbReference>
<reference evidence="13" key="1">
    <citation type="submission" date="2016-10" db="EMBL/GenBank/DDBJ databases">
        <authorList>
            <person name="Varghese N."/>
            <person name="Submissions S."/>
        </authorList>
    </citation>
    <scope>NUCLEOTIDE SEQUENCE [LARGE SCALE GENOMIC DNA]</scope>
    <source>
        <strain evidence="13">DSM 241</strain>
    </source>
</reference>
<feature type="binding site" description="covalent" evidence="8">
    <location>
        <position position="56"/>
    </location>
    <ligand>
        <name>heme c</name>
        <dbReference type="ChEBI" id="CHEBI:61717"/>
    </ligand>
</feature>
<organism evidence="12 13">
    <name type="scientific">Ectothiorhodospira marina</name>
    <dbReference type="NCBI Taxonomy" id="1396821"/>
    <lineage>
        <taxon>Bacteria</taxon>
        <taxon>Pseudomonadati</taxon>
        <taxon>Pseudomonadota</taxon>
        <taxon>Gammaproteobacteria</taxon>
        <taxon>Chromatiales</taxon>
        <taxon>Ectothiorhodospiraceae</taxon>
        <taxon>Ectothiorhodospira</taxon>
    </lineage>
</organism>
<keyword evidence="3 9" id="KW-0812">Transmembrane</keyword>
<keyword evidence="2 8" id="KW-0349">Heme</keyword>
<evidence type="ECO:0000259" key="11">
    <source>
        <dbReference type="PROSITE" id="PS51007"/>
    </source>
</evidence>
<evidence type="ECO:0000256" key="3">
    <source>
        <dbReference type="ARBA" id="ARBA00022692"/>
    </source>
</evidence>
<dbReference type="InterPro" id="IPR036909">
    <property type="entry name" value="Cyt_c-like_dom_sf"/>
</dbReference>
<keyword evidence="6 8" id="KW-0408">Iron</keyword>
<dbReference type="EMBL" id="FOAA01000002">
    <property type="protein sequence ID" value="SEK46440.1"/>
    <property type="molecule type" value="Genomic_DNA"/>
</dbReference>
<dbReference type="GO" id="GO:0016020">
    <property type="term" value="C:membrane"/>
    <property type="evidence" value="ECO:0007669"/>
    <property type="project" value="UniProtKB-SubCell"/>
</dbReference>
<comment type="cofactor">
    <cofactor evidence="8">
        <name>heme c</name>
        <dbReference type="ChEBI" id="CHEBI:61717"/>
    </cofactor>
    <text evidence="8">Binds 1 heme c group covalently per subunit.</text>
</comment>
<accession>A0A1H7HBP4</accession>
<dbReference type="GO" id="GO:0046872">
    <property type="term" value="F:metal ion binding"/>
    <property type="evidence" value="ECO:0007669"/>
    <property type="project" value="UniProtKB-KW"/>
</dbReference>
<evidence type="ECO:0000256" key="10">
    <source>
        <dbReference type="SAM" id="SignalP"/>
    </source>
</evidence>
<evidence type="ECO:0000256" key="1">
    <source>
        <dbReference type="ARBA" id="ARBA00004370"/>
    </source>
</evidence>
<evidence type="ECO:0000256" key="5">
    <source>
        <dbReference type="ARBA" id="ARBA00022989"/>
    </source>
</evidence>
<evidence type="ECO:0000256" key="7">
    <source>
        <dbReference type="ARBA" id="ARBA00023136"/>
    </source>
</evidence>
<keyword evidence="10" id="KW-0732">Signal</keyword>
<dbReference type="InterPro" id="IPR002326">
    <property type="entry name" value="Cyt_c1"/>
</dbReference>
<dbReference type="PANTHER" id="PTHR10266:SF3">
    <property type="entry name" value="CYTOCHROME C1, HEME PROTEIN, MITOCHONDRIAL"/>
    <property type="match status" value="1"/>
</dbReference>
<evidence type="ECO:0000313" key="13">
    <source>
        <dbReference type="Proteomes" id="UP000199256"/>
    </source>
</evidence>
<evidence type="ECO:0000256" key="8">
    <source>
        <dbReference type="PIRSR" id="PIRSR602326-1"/>
    </source>
</evidence>
<evidence type="ECO:0000313" key="12">
    <source>
        <dbReference type="EMBL" id="SEK46440.1"/>
    </source>
</evidence>
<dbReference type="PROSITE" id="PS51007">
    <property type="entry name" value="CYTC"/>
    <property type="match status" value="1"/>
</dbReference>
<dbReference type="SUPFAM" id="SSF46626">
    <property type="entry name" value="Cytochrome c"/>
    <property type="match status" value="1"/>
</dbReference>
<keyword evidence="7 9" id="KW-0472">Membrane</keyword>
<dbReference type="GO" id="GO:0009055">
    <property type="term" value="F:electron transfer activity"/>
    <property type="evidence" value="ECO:0007669"/>
    <property type="project" value="InterPro"/>
</dbReference>
<feature type="domain" description="Cytochrome c" evidence="11">
    <location>
        <begin position="40"/>
        <end position="204"/>
    </location>
</feature>
<dbReference type="STRING" id="1396821.SAMN05444515_10291"/>
<sequence length="245" mass="27652">MKKLLTCAFVIAFAVPGGAALAAGPSVPVDDANINLEDTTSLQRGAEYFFQYCIGCHSLEHARYNRIGQDLGLTEEQVAEKFVHTRDAAGDPTGVGQLIEIAMRPDDAEEWFAQPAPDLTLTARHRGPDWIYTVLRNFYLDDSRPLGVNNATFEAMGMPHALWELQGWQKNVGEDGHIELELVEEGKMSTEEYDEVVRDITAFMTYVAEPIRMEREAMGMYVIGFLILFTILAYLLKKEYWRDVH</sequence>
<feature type="binding site" description="covalent" evidence="8">
    <location>
        <position position="57"/>
    </location>
    <ligand>
        <name>heme c</name>
        <dbReference type="ChEBI" id="CHEBI:61717"/>
    </ligand>
</feature>
<dbReference type="OrthoDB" id="9798864at2"/>